<dbReference type="GO" id="GO:0030246">
    <property type="term" value="F:carbohydrate binding"/>
    <property type="evidence" value="ECO:0007669"/>
    <property type="project" value="InterPro"/>
</dbReference>
<dbReference type="Proteomes" id="UP000000789">
    <property type="component" value="Chromosome"/>
</dbReference>
<dbReference type="STRING" id="403833.Pmob_1138"/>
<evidence type="ECO:0000313" key="1">
    <source>
        <dbReference type="EMBL" id="ABX31857.1"/>
    </source>
</evidence>
<accession>A9BHI5</accession>
<evidence type="ECO:0000313" key="2">
    <source>
        <dbReference type="Proteomes" id="UP000000789"/>
    </source>
</evidence>
<dbReference type="EMBL" id="CP000879">
    <property type="protein sequence ID" value="ABX31857.1"/>
    <property type="molecule type" value="Genomic_DNA"/>
</dbReference>
<dbReference type="RefSeq" id="WP_012208958.1">
    <property type="nucleotide sequence ID" value="NC_010003.1"/>
</dbReference>
<dbReference type="eggNOG" id="COG1449">
    <property type="taxonomic scope" value="Bacteria"/>
</dbReference>
<protein>
    <submittedName>
        <fullName evidence="1">Uncharacterized protein</fullName>
    </submittedName>
</protein>
<dbReference type="PROSITE" id="PS51257">
    <property type="entry name" value="PROKAR_LIPOPROTEIN"/>
    <property type="match status" value="1"/>
</dbReference>
<sequence>MKKKWLVVMLVSFLSVFVLFGCLPTQSEEEPEEQPEEAVMLKVYLPETTPEASPVYLMGSYNGWDITSAATSEVKEADGKKYAEFDISTLFEDEDYPVKYKYTCDVPWDFVEVNENGVEFGGTNGTRRLDIPPESDVEDVVLNWKGMELIPYTDLQQEVTVNFIVHVPEGTVDDDGKIYMAGTFADNWATFVPLNKDQTTGYYTTEATMTSYTAQEYKFLRDDATDWSYVEKDAEGEEIGNRTIVLTGDATIVNVVESWAQ</sequence>
<proteinExistence type="predicted"/>
<dbReference type="HOGENOM" id="CLU_1064964_0_0_0"/>
<dbReference type="KEGG" id="pmo:Pmob_1138"/>
<dbReference type="InterPro" id="IPR013784">
    <property type="entry name" value="Carb-bd-like_fold"/>
</dbReference>
<dbReference type="Gene3D" id="2.60.40.10">
    <property type="entry name" value="Immunoglobulins"/>
    <property type="match status" value="1"/>
</dbReference>
<reference evidence="1" key="1">
    <citation type="submission" date="2007-11" db="EMBL/GenBank/DDBJ databases">
        <title>Complete sequence of Petroga mobilis SJ95.</title>
        <authorList>
            <consortium name="US DOE Joint Genome Institute"/>
            <person name="Copeland A."/>
            <person name="Lucas S."/>
            <person name="Lapidus A."/>
            <person name="Barry K."/>
            <person name="Glavina del Rio T."/>
            <person name="Dalin E."/>
            <person name="Tice H."/>
            <person name="Pitluck S."/>
            <person name="Meincke L."/>
            <person name="Brettin T."/>
            <person name="Bruce D."/>
            <person name="Detter J.C."/>
            <person name="Han C."/>
            <person name="Kuske C.R."/>
            <person name="Schmutz J."/>
            <person name="Larimer F."/>
            <person name="Land M."/>
            <person name="Hauser L."/>
            <person name="Kyrpides N."/>
            <person name="Mikhailova N."/>
            <person name="Noll K."/>
            <person name="Richardson P."/>
        </authorList>
    </citation>
    <scope>NUCLEOTIDE SEQUENCE [LARGE SCALE GENOMIC DNA]</scope>
    <source>
        <strain evidence="1">SJ95</strain>
    </source>
</reference>
<dbReference type="OrthoDB" id="47653at2"/>
<organism evidence="1 2">
    <name type="scientific">Petrotoga mobilis (strain DSM 10674 / SJ95)</name>
    <dbReference type="NCBI Taxonomy" id="403833"/>
    <lineage>
        <taxon>Bacteria</taxon>
        <taxon>Thermotogati</taxon>
        <taxon>Thermotogota</taxon>
        <taxon>Thermotogae</taxon>
        <taxon>Petrotogales</taxon>
        <taxon>Petrotogaceae</taxon>
        <taxon>Petrotoga</taxon>
    </lineage>
</organism>
<dbReference type="InterPro" id="IPR013783">
    <property type="entry name" value="Ig-like_fold"/>
</dbReference>
<gene>
    <name evidence="1" type="ordered locus">Pmob_1138</name>
</gene>
<dbReference type="AlphaFoldDB" id="A9BHI5"/>
<name>A9BHI5_PETMO</name>
<keyword evidence="2" id="KW-1185">Reference proteome</keyword>
<dbReference type="SUPFAM" id="SSF49452">
    <property type="entry name" value="Starch-binding domain-like"/>
    <property type="match status" value="1"/>
</dbReference>